<proteinExistence type="predicted"/>
<evidence type="ECO:0008006" key="2">
    <source>
        <dbReference type="Google" id="ProtNLM"/>
    </source>
</evidence>
<dbReference type="Pfam" id="PF13481">
    <property type="entry name" value="AAA_25"/>
    <property type="match status" value="1"/>
</dbReference>
<dbReference type="PANTHER" id="PTHR12873:SF0">
    <property type="entry name" value="TWINKLE MTDNA HELICASE"/>
    <property type="match status" value="1"/>
</dbReference>
<dbReference type="InterPro" id="IPR034154">
    <property type="entry name" value="TOPRIM_DnaG/twinkle"/>
</dbReference>
<dbReference type="Gene3D" id="3.40.1360.10">
    <property type="match status" value="1"/>
</dbReference>
<dbReference type="SUPFAM" id="SSF57783">
    <property type="entry name" value="Zinc beta-ribbon"/>
    <property type="match status" value="1"/>
</dbReference>
<protein>
    <recommendedName>
        <fullName evidence="2">Phage related protein</fullName>
    </recommendedName>
</protein>
<reference evidence="1" key="1">
    <citation type="submission" date="2024-01" db="EMBL/GenBank/DDBJ databases">
        <title>Sequencing the genomes of a sandfly, Sergentomyia squamirostris, and its two endosymbionts.</title>
        <authorList>
            <person name="Itokawa K."/>
            <person name="Sanjoba C."/>
        </authorList>
    </citation>
    <scope>NUCLEOTIDE SEQUENCE</scope>
    <source>
        <strain evidence="1">WSSQ</strain>
    </source>
</reference>
<accession>A0AAT9GEG1</accession>
<dbReference type="InterPro" id="IPR027417">
    <property type="entry name" value="P-loop_NTPase"/>
</dbReference>
<dbReference type="PANTHER" id="PTHR12873">
    <property type="entry name" value="T7-LIKE MITOCHONDRIAL DNA HELICASE"/>
    <property type="match status" value="1"/>
</dbReference>
<evidence type="ECO:0000313" key="1">
    <source>
        <dbReference type="EMBL" id="BFD48224.1"/>
    </source>
</evidence>
<dbReference type="GO" id="GO:0003697">
    <property type="term" value="F:single-stranded DNA binding"/>
    <property type="evidence" value="ECO:0007669"/>
    <property type="project" value="InterPro"/>
</dbReference>
<dbReference type="SUPFAM" id="SSF56731">
    <property type="entry name" value="DNA primase core"/>
    <property type="match status" value="1"/>
</dbReference>
<dbReference type="InterPro" id="IPR027032">
    <property type="entry name" value="Twinkle-like"/>
</dbReference>
<dbReference type="AlphaFoldDB" id="A0AAT9GEG1"/>
<dbReference type="SUPFAM" id="SSF52540">
    <property type="entry name" value="P-loop containing nucleoside triphosphate hydrolases"/>
    <property type="match status" value="1"/>
</dbReference>
<gene>
    <name evidence="1" type="ORF">DMENIID0003_12980</name>
</gene>
<dbReference type="CDD" id="cd01029">
    <property type="entry name" value="TOPRIM_primases"/>
    <property type="match status" value="1"/>
</dbReference>
<organism evidence="1">
    <name type="scientific">Wolbachia endosymbiont of Sergentomyia squamirostris</name>
    <dbReference type="NCBI Taxonomy" id="3113640"/>
    <lineage>
        <taxon>Bacteria</taxon>
        <taxon>Pseudomonadati</taxon>
        <taxon>Pseudomonadota</taxon>
        <taxon>Alphaproteobacteria</taxon>
        <taxon>Rickettsiales</taxon>
        <taxon>Anaplasmataceae</taxon>
        <taxon>Wolbachieae</taxon>
        <taxon>Wolbachia</taxon>
    </lineage>
</organism>
<name>A0AAT9GEG1_9RICK</name>
<dbReference type="Gene3D" id="3.40.50.300">
    <property type="entry name" value="P-loop containing nucleotide triphosphate hydrolases"/>
    <property type="match status" value="1"/>
</dbReference>
<sequence length="716" mass="80935">MGIYCDFNTAAPRKNASLVEKEQLKAQLLLNIRSCLSYLSPRGIFRGDKFYVGNVQGDKGKSLVVELSGSEAGLWHDFATGEGGDIIDLWAEVHRKSTRTEFTEVMDSIAEWLGHFKKIKTDKTAGNPTAYWDYYDEKGQALVRVYRYDDDSGKRYLPFDIKKSTFSVPEIRPLYNIPGILKSDKILLVEGEKCANALIEQGITATIAMSGANADPNKTDWTPLKGKHVIIWPDNDEPGKKYAEKSAMKLTYLGVEELCILEIPKDKPKGWDAADCVKEGINVEKFLSSIPQVPYVKKLSTTEELSKVQKAGRCISLSAIPVIKYLNDKSPMPKDIIAPRILTPGGLLVFAGAPKVGKSDFLISWLLHMAGGVPFLNMMPTRPLKIFYLQTEIGYHYMRERLQQIKLNEELLEIAGYNLVITPQVELLLNDDSIEIILDKIESSFGSNAVDIIAIDPLRNIFDAGENSSENDNNAMLFFLQERVGKLRKLANQDAGVILVHHTKKIQKKSLEEDPFQSFSGAGSLRSFYTTGMIMFRPNEQQSCRQLIFELRNGHAIASKYVDKVNNCWHTTNYESQRLVNKDYGQKLDAERSRRYDNILQLIYEEARKGNVYTTSSFCKLFENKAGLGSNHSIRDRIDVLATKGYIKFNKEGKNGARTKYGILCVEGMEKRSKVFDHQLNKEVTIYEKILPTDYKSPQYGDVIPVENPNVWVYND</sequence>
<dbReference type="GO" id="GO:0043139">
    <property type="term" value="F:5'-3' DNA helicase activity"/>
    <property type="evidence" value="ECO:0007669"/>
    <property type="project" value="InterPro"/>
</dbReference>
<dbReference type="EMBL" id="AP029172">
    <property type="protein sequence ID" value="BFD48224.1"/>
    <property type="molecule type" value="Genomic_DNA"/>
</dbReference>